<feature type="region of interest" description="Disordered" evidence="1">
    <location>
        <begin position="41"/>
        <end position="69"/>
    </location>
</feature>
<proteinExistence type="predicted"/>
<evidence type="ECO:0000256" key="1">
    <source>
        <dbReference type="SAM" id="MobiDB-lite"/>
    </source>
</evidence>
<protein>
    <submittedName>
        <fullName evidence="2">367_t:CDS:1</fullName>
    </submittedName>
</protein>
<accession>A0A9N9D6H0</accession>
<evidence type="ECO:0000313" key="2">
    <source>
        <dbReference type="EMBL" id="CAG8628117.1"/>
    </source>
</evidence>
<gene>
    <name evidence="2" type="ORF">PBRASI_LOCUS9094</name>
</gene>
<organism evidence="2 3">
    <name type="scientific">Paraglomus brasilianum</name>
    <dbReference type="NCBI Taxonomy" id="144538"/>
    <lineage>
        <taxon>Eukaryota</taxon>
        <taxon>Fungi</taxon>
        <taxon>Fungi incertae sedis</taxon>
        <taxon>Mucoromycota</taxon>
        <taxon>Glomeromycotina</taxon>
        <taxon>Glomeromycetes</taxon>
        <taxon>Paraglomerales</taxon>
        <taxon>Paraglomeraceae</taxon>
        <taxon>Paraglomus</taxon>
    </lineage>
</organism>
<dbReference type="EMBL" id="CAJVPI010001831">
    <property type="protein sequence ID" value="CAG8628117.1"/>
    <property type="molecule type" value="Genomic_DNA"/>
</dbReference>
<keyword evidence="3" id="KW-1185">Reference proteome</keyword>
<comment type="caution">
    <text evidence="2">The sequence shown here is derived from an EMBL/GenBank/DDBJ whole genome shotgun (WGS) entry which is preliminary data.</text>
</comment>
<sequence length="250" mass="28017">MSGEIPKLEHKEAPLDIVFDRLKLKALKPQTLLKNTRFKVPSTAQNTSSKSIITTREPDQEPSANIPDQSETNAMAQNTQDTTAEDTTAQNITSTLDALHLDPPITPPETVESLRAYEKGPGEAQKFLGDMDREIVANFLYFYNSLETDEHQKDWSMVDPLLREKYLHPVPASKGGEISAFQLWRTPALDNNKLYKTTDAPETILPYTIRRGLGKKVSIGDDNWVKLNILRVWEAKPGDQVDSSLIGDDV</sequence>
<name>A0A9N9D6H0_9GLOM</name>
<dbReference type="OrthoDB" id="2430512at2759"/>
<feature type="compositionally biased region" description="Polar residues" evidence="1">
    <location>
        <begin position="42"/>
        <end position="54"/>
    </location>
</feature>
<reference evidence="2" key="1">
    <citation type="submission" date="2021-06" db="EMBL/GenBank/DDBJ databases">
        <authorList>
            <person name="Kallberg Y."/>
            <person name="Tangrot J."/>
            <person name="Rosling A."/>
        </authorList>
    </citation>
    <scope>NUCLEOTIDE SEQUENCE</scope>
    <source>
        <strain evidence="2">BR232B</strain>
    </source>
</reference>
<dbReference type="Proteomes" id="UP000789739">
    <property type="component" value="Unassembled WGS sequence"/>
</dbReference>
<evidence type="ECO:0000313" key="3">
    <source>
        <dbReference type="Proteomes" id="UP000789739"/>
    </source>
</evidence>
<dbReference type="AlphaFoldDB" id="A0A9N9D6H0"/>